<feature type="transmembrane region" description="Helical" evidence="2">
    <location>
        <begin position="184"/>
        <end position="211"/>
    </location>
</feature>
<keyword evidence="4" id="KW-1185">Reference proteome</keyword>
<dbReference type="OrthoDB" id="9785431at2"/>
<dbReference type="Pfam" id="PF13367">
    <property type="entry name" value="PrsW-protease"/>
    <property type="match status" value="1"/>
</dbReference>
<protein>
    <recommendedName>
        <fullName evidence="5">PrsW family intramembrane metalloprotease</fullName>
    </recommendedName>
</protein>
<accession>A0A172QQD7</accession>
<dbReference type="PANTHER" id="PTHR36844:SF1">
    <property type="entry name" value="PROTEASE PRSW"/>
    <property type="match status" value="1"/>
</dbReference>
<feature type="transmembrane region" description="Helical" evidence="2">
    <location>
        <begin position="246"/>
        <end position="268"/>
    </location>
</feature>
<evidence type="ECO:0000313" key="4">
    <source>
        <dbReference type="Proteomes" id="UP000076929"/>
    </source>
</evidence>
<feature type="region of interest" description="Disordered" evidence="1">
    <location>
        <begin position="304"/>
        <end position="329"/>
    </location>
</feature>
<dbReference type="EMBL" id="CP015622">
    <property type="protein sequence ID" value="ANE02906.1"/>
    <property type="molecule type" value="Genomic_DNA"/>
</dbReference>
<evidence type="ECO:0000313" key="3">
    <source>
        <dbReference type="EMBL" id="ANE02906.1"/>
    </source>
</evidence>
<feature type="transmembrane region" description="Helical" evidence="2">
    <location>
        <begin position="116"/>
        <end position="136"/>
    </location>
</feature>
<dbReference type="KEGG" id="ccjz:ccrud_00815"/>
<keyword evidence="2" id="KW-0812">Transmembrane</keyword>
<dbReference type="Proteomes" id="UP000076929">
    <property type="component" value="Chromosome"/>
</dbReference>
<evidence type="ECO:0000256" key="2">
    <source>
        <dbReference type="SAM" id="Phobius"/>
    </source>
</evidence>
<evidence type="ECO:0000256" key="1">
    <source>
        <dbReference type="SAM" id="MobiDB-lite"/>
    </source>
</evidence>
<organism evidence="3 4">
    <name type="scientific">Corynebacterium crudilactis</name>
    <dbReference type="NCBI Taxonomy" id="1652495"/>
    <lineage>
        <taxon>Bacteria</taxon>
        <taxon>Bacillati</taxon>
        <taxon>Actinomycetota</taxon>
        <taxon>Actinomycetes</taxon>
        <taxon>Mycobacteriales</taxon>
        <taxon>Corynebacteriaceae</taxon>
        <taxon>Corynebacterium</taxon>
    </lineage>
</organism>
<dbReference type="STRING" id="1652495.ccrud_00815"/>
<dbReference type="PANTHER" id="PTHR36844">
    <property type="entry name" value="PROTEASE PRSW"/>
    <property type="match status" value="1"/>
</dbReference>
<dbReference type="AlphaFoldDB" id="A0A172QQD7"/>
<dbReference type="GO" id="GO:0008233">
    <property type="term" value="F:peptidase activity"/>
    <property type="evidence" value="ECO:0007669"/>
    <property type="project" value="InterPro"/>
</dbReference>
<reference evidence="3 4" key="1">
    <citation type="submission" date="2016-05" db="EMBL/GenBank/DDBJ databases">
        <title>Complete genome sequence of Corynebacterium crudilactis, a new Corynebacterium species isolated from raw cow's milk.</title>
        <authorList>
            <person name="Christian R."/>
            <person name="Zimmermann J."/>
            <person name="Lipski A."/>
            <person name="Kalinowski J."/>
        </authorList>
    </citation>
    <scope>NUCLEOTIDE SEQUENCE [LARGE SCALE GENOMIC DNA]</scope>
    <source>
        <strain evidence="3 4">JZ16</strain>
    </source>
</reference>
<feature type="compositionally biased region" description="Basic and acidic residues" evidence="1">
    <location>
        <begin position="320"/>
        <end position="329"/>
    </location>
</feature>
<keyword evidence="2" id="KW-0472">Membrane</keyword>
<feature type="transmembrane region" description="Helical" evidence="2">
    <location>
        <begin position="35"/>
        <end position="53"/>
    </location>
</feature>
<evidence type="ECO:0008006" key="5">
    <source>
        <dbReference type="Google" id="ProtNLM"/>
    </source>
</evidence>
<keyword evidence="2" id="KW-1133">Transmembrane helix</keyword>
<dbReference type="RefSeq" id="WP_066563526.1">
    <property type="nucleotide sequence ID" value="NZ_CP015622.1"/>
</dbReference>
<feature type="transmembrane region" description="Helical" evidence="2">
    <location>
        <begin position="218"/>
        <end position="240"/>
    </location>
</feature>
<gene>
    <name evidence="3" type="ORF">ccrud_00815</name>
</gene>
<name>A0A172QQD7_9CORY</name>
<feature type="transmembrane region" description="Helical" evidence="2">
    <location>
        <begin position="143"/>
        <end position="164"/>
    </location>
</feature>
<sequence>MSRLFSITLWVAVLLATPAIFLSLASFAFVDAASIAVNLVFAVLYVVIVVGALSRTPLWPQFKLPGERKNRAGIAWVAGSLMWGAFVGFGLIMIFAGPILTLTDKLNWDFVSMSFAGAYPEEIAKALGVAIILLSFRQLNRPWHGLITGALVGLGFEVNENILYGTTGGMMDPNSDLDGVLMMWQYRTLLGPLIHTLLTAFAGYGIALALFRAHKTKAWRWTVAIGWLFLAFALHFAWNLMWGNNIASVINIVVISLVMYPLAIYLIWRSWAEARDDSSYAFAPGIITSTKELALFDAPTQQLAPAPAGVPEVQPARVPQHMEGHKEDD</sequence>
<feature type="transmembrane region" description="Helical" evidence="2">
    <location>
        <begin position="74"/>
        <end position="96"/>
    </location>
</feature>
<proteinExistence type="predicted"/>
<dbReference type="InterPro" id="IPR026898">
    <property type="entry name" value="PrsW"/>
</dbReference>